<dbReference type="Pfam" id="PF01627">
    <property type="entry name" value="Hpt"/>
    <property type="match status" value="1"/>
</dbReference>
<keyword evidence="5" id="KW-1185">Reference proteome</keyword>
<name>A0ABQ0A2C2_9GAMM</name>
<evidence type="ECO:0000313" key="5">
    <source>
        <dbReference type="Proteomes" id="UP001481413"/>
    </source>
</evidence>
<evidence type="ECO:0000256" key="1">
    <source>
        <dbReference type="ARBA" id="ARBA00023012"/>
    </source>
</evidence>
<dbReference type="InterPro" id="IPR036641">
    <property type="entry name" value="HPT_dom_sf"/>
</dbReference>
<dbReference type="SUPFAM" id="SSF47226">
    <property type="entry name" value="Histidine-containing phosphotransfer domain, HPT domain"/>
    <property type="match status" value="1"/>
</dbReference>
<dbReference type="Gene3D" id="1.20.120.160">
    <property type="entry name" value="HPT domain"/>
    <property type="match status" value="1"/>
</dbReference>
<dbReference type="RefSeq" id="WP_353295764.1">
    <property type="nucleotide sequence ID" value="NZ_BAABWH010000008.1"/>
</dbReference>
<organism evidence="4 5">
    <name type="scientific">Thalassolituus maritimus</name>
    <dbReference type="NCBI Taxonomy" id="484498"/>
    <lineage>
        <taxon>Bacteria</taxon>
        <taxon>Pseudomonadati</taxon>
        <taxon>Pseudomonadota</taxon>
        <taxon>Gammaproteobacteria</taxon>
        <taxon>Oceanospirillales</taxon>
        <taxon>Oceanospirillaceae</taxon>
        <taxon>Thalassolituus</taxon>
    </lineage>
</organism>
<sequence length="111" mass="12333">MLDIDALATLREIMEDEFSPLIELYIRDSDQRFPAMREALRENDAEGVRLLVHSLKGASSNVCAADLAEHAHCVEQMAIDGKVDQLATAVDALESDYLQVRQSLHSYITSA</sequence>
<dbReference type="Proteomes" id="UP001481413">
    <property type="component" value="Unassembled WGS sequence"/>
</dbReference>
<protein>
    <recommendedName>
        <fullName evidence="3">HPt domain-containing protein</fullName>
    </recommendedName>
</protein>
<reference evidence="4 5" key="1">
    <citation type="submission" date="2024-04" db="EMBL/GenBank/DDBJ databases">
        <title>Draft genome sequence of Thalassolituus maritimus NBRC 116585.</title>
        <authorList>
            <person name="Miyakawa T."/>
            <person name="Kusuya Y."/>
            <person name="Miura T."/>
        </authorList>
    </citation>
    <scope>NUCLEOTIDE SEQUENCE [LARGE SCALE GENOMIC DNA]</scope>
    <source>
        <strain evidence="4 5">5NW40-0001</strain>
    </source>
</reference>
<evidence type="ECO:0000313" key="4">
    <source>
        <dbReference type="EMBL" id="GAA6146543.1"/>
    </source>
</evidence>
<evidence type="ECO:0000256" key="2">
    <source>
        <dbReference type="PROSITE-ProRule" id="PRU00110"/>
    </source>
</evidence>
<dbReference type="PROSITE" id="PS50894">
    <property type="entry name" value="HPT"/>
    <property type="match status" value="1"/>
</dbReference>
<feature type="modified residue" description="Phosphohistidine" evidence="2">
    <location>
        <position position="53"/>
    </location>
</feature>
<gene>
    <name evidence="4" type="ORF">NBRC116585_26610</name>
</gene>
<feature type="domain" description="HPt" evidence="3">
    <location>
        <begin position="14"/>
        <end position="111"/>
    </location>
</feature>
<dbReference type="EMBL" id="BAABWH010000008">
    <property type="protein sequence ID" value="GAA6146543.1"/>
    <property type="molecule type" value="Genomic_DNA"/>
</dbReference>
<keyword evidence="2" id="KW-0597">Phosphoprotein</keyword>
<evidence type="ECO:0000259" key="3">
    <source>
        <dbReference type="PROSITE" id="PS50894"/>
    </source>
</evidence>
<proteinExistence type="predicted"/>
<accession>A0ABQ0A2C2</accession>
<dbReference type="InterPro" id="IPR008207">
    <property type="entry name" value="Sig_transdc_His_kin_Hpt_dom"/>
</dbReference>
<keyword evidence="1" id="KW-0902">Two-component regulatory system</keyword>
<comment type="caution">
    <text evidence="4">The sequence shown here is derived from an EMBL/GenBank/DDBJ whole genome shotgun (WGS) entry which is preliminary data.</text>
</comment>